<dbReference type="SUPFAM" id="SSF48264">
    <property type="entry name" value="Cytochrome P450"/>
    <property type="match status" value="2"/>
</dbReference>
<dbReference type="Proteomes" id="UP001056384">
    <property type="component" value="Chromosome 2"/>
</dbReference>
<dbReference type="GO" id="GO:0005506">
    <property type="term" value="F:iron ion binding"/>
    <property type="evidence" value="ECO:0007669"/>
    <property type="project" value="InterPro"/>
</dbReference>
<proteinExistence type="inferred from homology"/>
<evidence type="ECO:0000313" key="2">
    <source>
        <dbReference type="EMBL" id="USW50016.1"/>
    </source>
</evidence>
<protein>
    <submittedName>
        <fullName evidence="2">Cytochrome P450</fullName>
    </submittedName>
</protein>
<name>A0A9Q9AQ45_9PEZI</name>
<gene>
    <name evidence="2" type="ORF">Slin15195_G033350</name>
</gene>
<dbReference type="GO" id="GO:0020037">
    <property type="term" value="F:heme binding"/>
    <property type="evidence" value="ECO:0007669"/>
    <property type="project" value="InterPro"/>
</dbReference>
<dbReference type="GO" id="GO:0004497">
    <property type="term" value="F:monooxygenase activity"/>
    <property type="evidence" value="ECO:0007669"/>
    <property type="project" value="InterPro"/>
</dbReference>
<dbReference type="PANTHER" id="PTHR24305">
    <property type="entry name" value="CYTOCHROME P450"/>
    <property type="match status" value="1"/>
</dbReference>
<evidence type="ECO:0000313" key="3">
    <source>
        <dbReference type="Proteomes" id="UP001056384"/>
    </source>
</evidence>
<sequence>MREIYGPIIRPVPEEVHINDPDFLDTIYVLRGRNNPNHPGLIIERSVAGAEDFYLHKMRRDALNPLFNMKFVLQMEDVIGQKCDRAMELTGVKFTKSFGWFVDLVLSFVPAGLRRNAVPSAVLDLIQFKTQAGKDIEALFPDPLTFDPERFMGQSPEVMKRKKCLMAMGKGHRRCLGLNLANAGMALVLARFVSEAGAMKLWETTYEDVEFKHDYQIAHPKVEYQGN</sequence>
<dbReference type="Gene3D" id="1.10.630.10">
    <property type="entry name" value="Cytochrome P450"/>
    <property type="match status" value="2"/>
</dbReference>
<dbReference type="PANTHER" id="PTHR24305:SF166">
    <property type="entry name" value="CYTOCHROME P450 12A4, MITOCHONDRIAL-RELATED"/>
    <property type="match status" value="1"/>
</dbReference>
<evidence type="ECO:0000256" key="1">
    <source>
        <dbReference type="ARBA" id="ARBA00010617"/>
    </source>
</evidence>
<reference evidence="2" key="1">
    <citation type="submission" date="2022-06" db="EMBL/GenBank/DDBJ databases">
        <title>Complete genome sequences of two strains of the flax pathogen Septoria linicola.</title>
        <authorList>
            <person name="Lapalu N."/>
            <person name="Simon A."/>
            <person name="Demenou B."/>
            <person name="Paumier D."/>
            <person name="Guillot M.-P."/>
            <person name="Gout L."/>
            <person name="Valade R."/>
        </authorList>
    </citation>
    <scope>NUCLEOTIDE SEQUENCE</scope>
    <source>
        <strain evidence="2">SE15195</strain>
    </source>
</reference>
<dbReference type="InterPro" id="IPR036396">
    <property type="entry name" value="Cyt_P450_sf"/>
</dbReference>
<organism evidence="2 3">
    <name type="scientific">Septoria linicola</name>
    <dbReference type="NCBI Taxonomy" id="215465"/>
    <lineage>
        <taxon>Eukaryota</taxon>
        <taxon>Fungi</taxon>
        <taxon>Dikarya</taxon>
        <taxon>Ascomycota</taxon>
        <taxon>Pezizomycotina</taxon>
        <taxon>Dothideomycetes</taxon>
        <taxon>Dothideomycetidae</taxon>
        <taxon>Mycosphaerellales</taxon>
        <taxon>Mycosphaerellaceae</taxon>
        <taxon>Septoria</taxon>
    </lineage>
</organism>
<dbReference type="AlphaFoldDB" id="A0A9Q9AQ45"/>
<dbReference type="InterPro" id="IPR001128">
    <property type="entry name" value="Cyt_P450"/>
</dbReference>
<dbReference type="Pfam" id="PF00067">
    <property type="entry name" value="p450"/>
    <property type="match status" value="1"/>
</dbReference>
<keyword evidence="3" id="KW-1185">Reference proteome</keyword>
<dbReference type="EMBL" id="CP099419">
    <property type="protein sequence ID" value="USW50016.1"/>
    <property type="molecule type" value="Genomic_DNA"/>
</dbReference>
<dbReference type="GO" id="GO:0016705">
    <property type="term" value="F:oxidoreductase activity, acting on paired donors, with incorporation or reduction of molecular oxygen"/>
    <property type="evidence" value="ECO:0007669"/>
    <property type="project" value="InterPro"/>
</dbReference>
<comment type="similarity">
    <text evidence="1">Belongs to the cytochrome P450 family.</text>
</comment>
<dbReference type="InterPro" id="IPR050121">
    <property type="entry name" value="Cytochrome_P450_monoxygenase"/>
</dbReference>
<accession>A0A9Q9AQ45</accession>